<proteinExistence type="predicted"/>
<accession>A0A0F8YVY7</accession>
<name>A0A0F8YVY7_9ZZZZ</name>
<reference evidence="1" key="1">
    <citation type="journal article" date="2015" name="Nature">
        <title>Complex archaea that bridge the gap between prokaryotes and eukaryotes.</title>
        <authorList>
            <person name="Spang A."/>
            <person name="Saw J.H."/>
            <person name="Jorgensen S.L."/>
            <person name="Zaremba-Niedzwiedzka K."/>
            <person name="Martijn J."/>
            <person name="Lind A.E."/>
            <person name="van Eijk R."/>
            <person name="Schleper C."/>
            <person name="Guy L."/>
            <person name="Ettema T.J."/>
        </authorList>
    </citation>
    <scope>NUCLEOTIDE SEQUENCE</scope>
</reference>
<evidence type="ECO:0000313" key="1">
    <source>
        <dbReference type="EMBL" id="KKK58249.1"/>
    </source>
</evidence>
<organism evidence="1">
    <name type="scientific">marine sediment metagenome</name>
    <dbReference type="NCBI Taxonomy" id="412755"/>
    <lineage>
        <taxon>unclassified sequences</taxon>
        <taxon>metagenomes</taxon>
        <taxon>ecological metagenomes</taxon>
    </lineage>
</organism>
<sequence length="327" mass="35787">EDVAGVEGTLGGKFYTSSLETAKAFRESLGRDARIETIDFPTERLSKFEVRPGEFVIEAGEIPTKVEVGAIPDPSIVSTREIRGSTNEQLIARTEEAITADKKILTDLFGKEGAKRYEGLLREENSLDVKKADRASDARQAMEDGLTKPEQDRLFGIGGEKGVAGEELVPFLNELKNNTREVLEGEHTDLLLNTVVRELTERKPESDPISMVRLRGAIDELNRRGVPIEQAMEGALTARSRALGISEADLRELLAGKIADLKAGEIAPVELGPKEPTPLNPDVLAQRLDNYVRHQGDEVAVIIQNIDSAESGMVVVPGARLQLELWS</sequence>
<dbReference type="EMBL" id="LAZR01064077">
    <property type="protein sequence ID" value="KKK58249.1"/>
    <property type="molecule type" value="Genomic_DNA"/>
</dbReference>
<gene>
    <name evidence="1" type="ORF">LCGC14_3046340</name>
</gene>
<feature type="non-terminal residue" evidence="1">
    <location>
        <position position="1"/>
    </location>
</feature>
<protein>
    <submittedName>
        <fullName evidence="1">Uncharacterized protein</fullName>
    </submittedName>
</protein>
<comment type="caution">
    <text evidence="1">The sequence shown here is derived from an EMBL/GenBank/DDBJ whole genome shotgun (WGS) entry which is preliminary data.</text>
</comment>
<dbReference type="AlphaFoldDB" id="A0A0F8YVY7"/>